<reference evidence="1 2" key="1">
    <citation type="journal article" date="2018" name="Sci. Rep.">
        <title>Genomic signatures of local adaptation to the degree of environmental predictability in rotifers.</title>
        <authorList>
            <person name="Franch-Gras L."/>
            <person name="Hahn C."/>
            <person name="Garcia-Roger E.M."/>
            <person name="Carmona M.J."/>
            <person name="Serra M."/>
            <person name="Gomez A."/>
        </authorList>
    </citation>
    <scope>NUCLEOTIDE SEQUENCE [LARGE SCALE GENOMIC DNA]</scope>
    <source>
        <strain evidence="1">HYR1</strain>
    </source>
</reference>
<evidence type="ECO:0000313" key="2">
    <source>
        <dbReference type="Proteomes" id="UP000276133"/>
    </source>
</evidence>
<proteinExistence type="predicted"/>
<protein>
    <submittedName>
        <fullName evidence="1">Uncharacterized protein</fullName>
    </submittedName>
</protein>
<dbReference type="AlphaFoldDB" id="A0A3M7Q6G8"/>
<comment type="caution">
    <text evidence="1">The sequence shown here is derived from an EMBL/GenBank/DDBJ whole genome shotgun (WGS) entry which is preliminary data.</text>
</comment>
<evidence type="ECO:0000313" key="1">
    <source>
        <dbReference type="EMBL" id="RNA06611.1"/>
    </source>
</evidence>
<dbReference type="Proteomes" id="UP000276133">
    <property type="component" value="Unassembled WGS sequence"/>
</dbReference>
<name>A0A3M7Q6G8_BRAPC</name>
<organism evidence="1 2">
    <name type="scientific">Brachionus plicatilis</name>
    <name type="common">Marine rotifer</name>
    <name type="synonym">Brachionus muelleri</name>
    <dbReference type="NCBI Taxonomy" id="10195"/>
    <lineage>
        <taxon>Eukaryota</taxon>
        <taxon>Metazoa</taxon>
        <taxon>Spiralia</taxon>
        <taxon>Gnathifera</taxon>
        <taxon>Rotifera</taxon>
        <taxon>Eurotatoria</taxon>
        <taxon>Monogononta</taxon>
        <taxon>Pseudotrocha</taxon>
        <taxon>Ploima</taxon>
        <taxon>Brachionidae</taxon>
        <taxon>Brachionus</taxon>
    </lineage>
</organism>
<keyword evidence="2" id="KW-1185">Reference proteome</keyword>
<gene>
    <name evidence="1" type="ORF">BpHYR1_017252</name>
</gene>
<accession>A0A3M7Q6G8</accession>
<dbReference type="EMBL" id="REGN01007332">
    <property type="protein sequence ID" value="RNA06611.1"/>
    <property type="molecule type" value="Genomic_DNA"/>
</dbReference>
<sequence>MKDQSILPWIWPHHDVKKLKKIIDDHFDFMLRYNFRFSTSNDSNLSKDNYDQKYAKSMRTLNKGVFNRSLCYVCQKETLVQALWLFEADY</sequence>